<proteinExistence type="predicted"/>
<dbReference type="PANTHER" id="PTHR13355">
    <property type="entry name" value="GLUCOSAMINE 6-PHOSPHATE N-ACETYLTRANSFERASE"/>
    <property type="match status" value="1"/>
</dbReference>
<protein>
    <recommendedName>
        <fullName evidence="3">Glucosamine-phosphate N-acetyltransferase</fullName>
    </recommendedName>
</protein>
<organism evidence="1 2">
    <name type="scientific">Linum tenue</name>
    <dbReference type="NCBI Taxonomy" id="586396"/>
    <lineage>
        <taxon>Eukaryota</taxon>
        <taxon>Viridiplantae</taxon>
        <taxon>Streptophyta</taxon>
        <taxon>Embryophyta</taxon>
        <taxon>Tracheophyta</taxon>
        <taxon>Spermatophyta</taxon>
        <taxon>Magnoliopsida</taxon>
        <taxon>eudicotyledons</taxon>
        <taxon>Gunneridae</taxon>
        <taxon>Pentapetalae</taxon>
        <taxon>rosids</taxon>
        <taxon>fabids</taxon>
        <taxon>Malpighiales</taxon>
        <taxon>Linaceae</taxon>
        <taxon>Linum</taxon>
    </lineage>
</organism>
<dbReference type="InterPro" id="IPR039143">
    <property type="entry name" value="GNPNAT1-like"/>
</dbReference>
<gene>
    <name evidence="1" type="ORF">LITE_LOCUS33924</name>
</gene>
<evidence type="ECO:0000313" key="2">
    <source>
        <dbReference type="Proteomes" id="UP001154282"/>
    </source>
</evidence>
<reference evidence="1" key="1">
    <citation type="submission" date="2022-08" db="EMBL/GenBank/DDBJ databases">
        <authorList>
            <person name="Gutierrez-Valencia J."/>
        </authorList>
    </citation>
    <scope>NUCLEOTIDE SEQUENCE</scope>
</reference>
<dbReference type="PANTHER" id="PTHR13355:SF15">
    <property type="entry name" value="GCN5-RELATED N-ACETYLTRANSFERASE 3, CHLOROPLASTIC"/>
    <property type="match status" value="1"/>
</dbReference>
<keyword evidence="2" id="KW-1185">Reference proteome</keyword>
<name>A0AAV0NLK1_9ROSI</name>
<accession>A0AAV0NLK1</accession>
<dbReference type="EMBL" id="CAMGYJ010000008">
    <property type="protein sequence ID" value="CAI0459274.1"/>
    <property type="molecule type" value="Genomic_DNA"/>
</dbReference>
<sequence length="136" mass="14778">MERQRQRQRQRVGFGRAVSDSGLTASIYDVVILIRVKGVGVLLCVDFRILTSRGIYDIGALCSANERMFFRACGFGDDILGSTTTMYTRTVSACDDGGGGDCQDQMAKLVGRKLLLIPPLKESPPLKVTVGESAED</sequence>
<evidence type="ECO:0000313" key="1">
    <source>
        <dbReference type="EMBL" id="CAI0459274.1"/>
    </source>
</evidence>
<dbReference type="AlphaFoldDB" id="A0AAV0NLK1"/>
<evidence type="ECO:0008006" key="3">
    <source>
        <dbReference type="Google" id="ProtNLM"/>
    </source>
</evidence>
<dbReference type="GO" id="GO:0008080">
    <property type="term" value="F:N-acetyltransferase activity"/>
    <property type="evidence" value="ECO:0007669"/>
    <property type="project" value="TreeGrafter"/>
</dbReference>
<dbReference type="Proteomes" id="UP001154282">
    <property type="component" value="Unassembled WGS sequence"/>
</dbReference>
<comment type="caution">
    <text evidence="1">The sequence shown here is derived from an EMBL/GenBank/DDBJ whole genome shotgun (WGS) entry which is preliminary data.</text>
</comment>